<evidence type="ECO:0000313" key="6">
    <source>
        <dbReference type="EMBL" id="GJJ14830.1"/>
    </source>
</evidence>
<proteinExistence type="predicted"/>
<dbReference type="Gene3D" id="3.90.180.10">
    <property type="entry name" value="Medium-chain alcohol dehydrogenases, catalytic domain"/>
    <property type="match status" value="2"/>
</dbReference>
<reference evidence="6" key="1">
    <citation type="submission" date="2021-10" db="EMBL/GenBank/DDBJ databases">
        <title>De novo Genome Assembly of Clathrus columnatus (Basidiomycota, Fungi) Using Illumina and Nanopore Sequence Data.</title>
        <authorList>
            <person name="Ogiso-Tanaka E."/>
            <person name="Itagaki H."/>
            <person name="Hosoya T."/>
            <person name="Hosaka K."/>
        </authorList>
    </citation>
    <scope>NUCLEOTIDE SEQUENCE</scope>
    <source>
        <strain evidence="6">MO-923</strain>
    </source>
</reference>
<dbReference type="InterPro" id="IPR013154">
    <property type="entry name" value="ADH-like_N"/>
</dbReference>
<dbReference type="SUPFAM" id="SSF51735">
    <property type="entry name" value="NAD(P)-binding Rossmann-fold domains"/>
    <property type="match status" value="1"/>
</dbReference>
<dbReference type="InterPro" id="IPR011032">
    <property type="entry name" value="GroES-like_sf"/>
</dbReference>
<dbReference type="EMBL" id="BPWL01000010">
    <property type="protein sequence ID" value="GJJ14830.1"/>
    <property type="molecule type" value="Genomic_DNA"/>
</dbReference>
<dbReference type="PANTHER" id="PTHR42813:SF2">
    <property type="entry name" value="DEHYDROGENASE, ZINC-CONTAINING, PUTATIVE (AFU_ORTHOLOGUE AFUA_2G02810)-RELATED"/>
    <property type="match status" value="1"/>
</dbReference>
<dbReference type="SUPFAM" id="SSF50129">
    <property type="entry name" value="GroES-like"/>
    <property type="match status" value="1"/>
</dbReference>
<dbReference type="Pfam" id="PF08240">
    <property type="entry name" value="ADH_N"/>
    <property type="match status" value="1"/>
</dbReference>
<name>A0AAV5ASG2_9AGAM</name>
<dbReference type="Proteomes" id="UP001050691">
    <property type="component" value="Unassembled WGS sequence"/>
</dbReference>
<accession>A0AAV5ASG2</accession>
<keyword evidence="7" id="KW-1185">Reference proteome</keyword>
<dbReference type="GO" id="GO:0046872">
    <property type="term" value="F:metal ion binding"/>
    <property type="evidence" value="ECO:0007669"/>
    <property type="project" value="UniProtKB-KW"/>
</dbReference>
<dbReference type="InterPro" id="IPR013149">
    <property type="entry name" value="ADH-like_C"/>
</dbReference>
<dbReference type="AlphaFoldDB" id="A0AAV5ASG2"/>
<keyword evidence="3" id="KW-0862">Zinc</keyword>
<evidence type="ECO:0000259" key="5">
    <source>
        <dbReference type="Pfam" id="PF08240"/>
    </source>
</evidence>
<feature type="domain" description="Alcohol dehydrogenase-like N-terminal" evidence="5">
    <location>
        <begin position="32"/>
        <end position="155"/>
    </location>
</feature>
<dbReference type="Gene3D" id="3.40.50.720">
    <property type="entry name" value="NAD(P)-binding Rossmann-like Domain"/>
    <property type="match status" value="1"/>
</dbReference>
<feature type="domain" description="Alcohol dehydrogenase-like C-terminal" evidence="4">
    <location>
        <begin position="266"/>
        <end position="383"/>
    </location>
</feature>
<comment type="cofactor">
    <cofactor evidence="1">
        <name>Zn(2+)</name>
        <dbReference type="ChEBI" id="CHEBI:29105"/>
    </cofactor>
</comment>
<sequence>MSLPETHKVVRLYPPSHDIRVEIVPTPKIEHADDAIVRIIIAGLCGSDLHAYRGHDKFANSFVCGHEFAGEVVALGESYSETAAALGRPPLYATLKVGDKVVAPFTSSCSECHFCRMGFTGRCEKCLLFGSQRLSGGQAQYVRVPLAGGTLFKIPPDNVKTEEDITQWKHISNASLVLMADILPTGLFAATQLLQHPNILPALKSKPFPVSLYEGNQKAAVGANIIPLTDVDKQLTLAVIGLGPVGLCAIVSLLEQLESNKSQSTRIVAIDLLESRRTKAAEIVKKIGGVPGNGLFKTATIDEGKKIVAEWTGGLGVNAAIEIVGHNDALELAFELIRPFGVITSVGVHQNHQVPLIGKGLYDKNVSLVFGRCPVRTMFPFALELLLKRQDIFGDVGQETSLIDRVVSIDEAAESYVMFDKGLCGKVLFDPWK</sequence>
<keyword evidence="2" id="KW-0479">Metal-binding</keyword>
<evidence type="ECO:0000256" key="3">
    <source>
        <dbReference type="ARBA" id="ARBA00022833"/>
    </source>
</evidence>
<evidence type="ECO:0000313" key="7">
    <source>
        <dbReference type="Proteomes" id="UP001050691"/>
    </source>
</evidence>
<evidence type="ECO:0000256" key="2">
    <source>
        <dbReference type="ARBA" id="ARBA00022723"/>
    </source>
</evidence>
<dbReference type="PANTHER" id="PTHR42813">
    <property type="entry name" value="ZINC-TYPE ALCOHOL DEHYDROGENASE-LIKE"/>
    <property type="match status" value="1"/>
</dbReference>
<evidence type="ECO:0000259" key="4">
    <source>
        <dbReference type="Pfam" id="PF00107"/>
    </source>
</evidence>
<dbReference type="Pfam" id="PF00107">
    <property type="entry name" value="ADH_zinc_N"/>
    <property type="match status" value="1"/>
</dbReference>
<organism evidence="6 7">
    <name type="scientific">Clathrus columnatus</name>
    <dbReference type="NCBI Taxonomy" id="1419009"/>
    <lineage>
        <taxon>Eukaryota</taxon>
        <taxon>Fungi</taxon>
        <taxon>Dikarya</taxon>
        <taxon>Basidiomycota</taxon>
        <taxon>Agaricomycotina</taxon>
        <taxon>Agaricomycetes</taxon>
        <taxon>Phallomycetidae</taxon>
        <taxon>Phallales</taxon>
        <taxon>Clathraceae</taxon>
        <taxon>Clathrus</taxon>
    </lineage>
</organism>
<gene>
    <name evidence="6" type="ORF">Clacol_009098</name>
</gene>
<evidence type="ECO:0000256" key="1">
    <source>
        <dbReference type="ARBA" id="ARBA00001947"/>
    </source>
</evidence>
<evidence type="ECO:0008006" key="8">
    <source>
        <dbReference type="Google" id="ProtNLM"/>
    </source>
</evidence>
<comment type="caution">
    <text evidence="6">The sequence shown here is derived from an EMBL/GenBank/DDBJ whole genome shotgun (WGS) entry which is preliminary data.</text>
</comment>
<protein>
    <recommendedName>
        <fullName evidence="8">Alcohol dehydrogenase</fullName>
    </recommendedName>
</protein>
<dbReference type="InterPro" id="IPR036291">
    <property type="entry name" value="NAD(P)-bd_dom_sf"/>
</dbReference>